<protein>
    <submittedName>
        <fullName evidence="2">Uncharacterized protein</fullName>
    </submittedName>
</protein>
<accession>F2HHB9</accession>
<dbReference type="RefSeq" id="XP_003239613.1">
    <property type="nucleotide sequence ID" value="XM_003239565.1"/>
</dbReference>
<dbReference type="AlphaFoldDB" id="F2HHB9"/>
<evidence type="ECO:0000313" key="3">
    <source>
        <dbReference type="Proteomes" id="UP000243423"/>
    </source>
</evidence>
<feature type="transmembrane region" description="Helical" evidence="1">
    <location>
        <begin position="6"/>
        <end position="27"/>
    </location>
</feature>
<keyword evidence="1" id="KW-0472">Membrane</keyword>
<evidence type="ECO:0000313" key="2">
    <source>
        <dbReference type="EMBL" id="AEA38715.1"/>
    </source>
</evidence>
<dbReference type="Proteomes" id="UP000243423">
    <property type="component" value="Nucleomorph 1"/>
</dbReference>
<dbReference type="GeneID" id="10446973"/>
<geneLocation type="nucleomorph" evidence="2"/>
<evidence type="ECO:0000256" key="1">
    <source>
        <dbReference type="SAM" id="Phobius"/>
    </source>
</evidence>
<gene>
    <name evidence="2" type="ORF">CPARA_1gp057</name>
</gene>
<dbReference type="EMBL" id="CP002172">
    <property type="protein sequence ID" value="AEA38715.1"/>
    <property type="molecule type" value="Genomic_DNA"/>
</dbReference>
<organism evidence="2 3">
    <name type="scientific">Cryptomonas paramaecium</name>
    <dbReference type="NCBI Taxonomy" id="2898"/>
    <lineage>
        <taxon>Eukaryota</taxon>
        <taxon>Cryptophyceae</taxon>
        <taxon>Cryptomonadales</taxon>
        <taxon>Cryptomonadaceae</taxon>
        <taxon>Cryptomonas</taxon>
    </lineage>
</organism>
<reference evidence="2 3" key="1">
    <citation type="journal article" date="2011" name="Genome Biol. Evol.">
        <title>Complete nucleomorph genome sequence of the nonphotosynthetic alga Cryptomonas paramecium reveals a core nucleomorph gene set.</title>
        <authorList>
            <person name="Tanifuji G."/>
            <person name="Onodera N.T."/>
            <person name="Wheeler T.J."/>
            <person name="Dlutek M."/>
            <person name="Donaher N."/>
            <person name="Archibald J.M."/>
        </authorList>
    </citation>
    <scope>NUCLEOTIDE SEQUENCE [LARGE SCALE GENOMIC DNA]</scope>
    <source>
        <strain evidence="2 3">CCAP977/2A</strain>
    </source>
</reference>
<name>F2HHB9_9CRYP</name>
<keyword evidence="2" id="KW-0542">Nucleomorph</keyword>
<keyword evidence="1" id="KW-0812">Transmembrane</keyword>
<sequence length="102" mass="11863">MLLCNPQKFYTASGFICISLSCIIFNIKKNFSKKNGLFIKFRPNQKCFRCNGFGFEKCNLCKGKKFGFYKKLEEYFSSCPKCLQKKYNVCSHCKGSGKRNVY</sequence>
<keyword evidence="1" id="KW-1133">Transmembrane helix</keyword>
<proteinExistence type="predicted"/>